<evidence type="ECO:0000256" key="4">
    <source>
        <dbReference type="ARBA" id="ARBA00022692"/>
    </source>
</evidence>
<dbReference type="PROSITE" id="PS50928">
    <property type="entry name" value="ABC_TM1"/>
    <property type="match status" value="1"/>
</dbReference>
<comment type="subcellular location">
    <subcellularLocation>
        <location evidence="1 7">Cell membrane</location>
        <topology evidence="1 7">Multi-pass membrane protein</topology>
    </subcellularLocation>
</comment>
<feature type="transmembrane region" description="Helical" evidence="7">
    <location>
        <begin position="186"/>
        <end position="208"/>
    </location>
</feature>
<comment type="caution">
    <text evidence="9">The sequence shown here is derived from an EMBL/GenBank/DDBJ whole genome shotgun (WGS) entry which is preliminary data.</text>
</comment>
<comment type="similarity">
    <text evidence="7">Belongs to the binding-protein-dependent transport system permease family.</text>
</comment>
<keyword evidence="3" id="KW-1003">Cell membrane</keyword>
<evidence type="ECO:0000259" key="8">
    <source>
        <dbReference type="PROSITE" id="PS50928"/>
    </source>
</evidence>
<proteinExistence type="inferred from homology"/>
<dbReference type="AlphaFoldDB" id="A0A9X2S996"/>
<keyword evidence="6 7" id="KW-0472">Membrane</keyword>
<sequence length="299" mass="33649">MSDKAFNATKSDKVFDTVNVIIMLLIMVVTLYPFLNVLAISLNDSQDTVRGGIYLWPRELTWENYATIFSYTGLLQGLKITILRTISGTLLGLLSASMLAYVLSRPDFKSRKMFSLILALTMYFSGGLVPTYMLMRHLDLIGTFWIYILPGLVSAFNVFVIRSFIDNLPYALQESAKLDGANDFTIFYRVILPLCKPVLATISLFLAVGQWNAWFDTYLYNGNKPHLTTLQFELMKVLQSTNQGAKMVNANDMANQMAQVSPESIKMAITIVVTIPILFIYPFLQRYFISGMTLGAVKA</sequence>
<evidence type="ECO:0000256" key="6">
    <source>
        <dbReference type="ARBA" id="ARBA00023136"/>
    </source>
</evidence>
<protein>
    <submittedName>
        <fullName evidence="9">Carbohydrate ABC transporter permease</fullName>
    </submittedName>
</protein>
<keyword evidence="2 7" id="KW-0813">Transport</keyword>
<keyword evidence="5 7" id="KW-1133">Transmembrane helix</keyword>
<keyword evidence="10" id="KW-1185">Reference proteome</keyword>
<feature type="transmembrane region" description="Helical" evidence="7">
    <location>
        <begin position="20"/>
        <end position="42"/>
    </location>
</feature>
<evidence type="ECO:0000256" key="2">
    <source>
        <dbReference type="ARBA" id="ARBA00022448"/>
    </source>
</evidence>
<dbReference type="SUPFAM" id="SSF161098">
    <property type="entry name" value="MetI-like"/>
    <property type="match status" value="1"/>
</dbReference>
<dbReference type="Pfam" id="PF00528">
    <property type="entry name" value="BPD_transp_1"/>
    <property type="match status" value="1"/>
</dbReference>
<dbReference type="GO" id="GO:0055085">
    <property type="term" value="P:transmembrane transport"/>
    <property type="evidence" value="ECO:0007669"/>
    <property type="project" value="InterPro"/>
</dbReference>
<feature type="transmembrane region" description="Helical" evidence="7">
    <location>
        <begin position="144"/>
        <end position="165"/>
    </location>
</feature>
<keyword evidence="4 7" id="KW-0812">Transmembrane</keyword>
<dbReference type="Gene3D" id="1.10.3720.10">
    <property type="entry name" value="MetI-like"/>
    <property type="match status" value="1"/>
</dbReference>
<reference evidence="9" key="1">
    <citation type="submission" date="2022-08" db="EMBL/GenBank/DDBJ databases">
        <title>The genomic sequence of strain Paenibacillus sp. SCIV0701.</title>
        <authorList>
            <person name="Zhao H."/>
        </authorList>
    </citation>
    <scope>NUCLEOTIDE SEQUENCE</scope>
    <source>
        <strain evidence="9">SCIV0701</strain>
    </source>
</reference>
<organism evidence="9 10">
    <name type="scientific">Paenibacillus soyae</name>
    <dbReference type="NCBI Taxonomy" id="2969249"/>
    <lineage>
        <taxon>Bacteria</taxon>
        <taxon>Bacillati</taxon>
        <taxon>Bacillota</taxon>
        <taxon>Bacilli</taxon>
        <taxon>Bacillales</taxon>
        <taxon>Paenibacillaceae</taxon>
        <taxon>Paenibacillus</taxon>
    </lineage>
</organism>
<feature type="transmembrane region" description="Helical" evidence="7">
    <location>
        <begin position="114"/>
        <end position="132"/>
    </location>
</feature>
<dbReference type="Proteomes" id="UP001141950">
    <property type="component" value="Unassembled WGS sequence"/>
</dbReference>
<dbReference type="InterPro" id="IPR000515">
    <property type="entry name" value="MetI-like"/>
</dbReference>
<dbReference type="GO" id="GO:0005886">
    <property type="term" value="C:plasma membrane"/>
    <property type="evidence" value="ECO:0007669"/>
    <property type="project" value="UniProtKB-SubCell"/>
</dbReference>
<feature type="domain" description="ABC transmembrane type-1" evidence="8">
    <location>
        <begin position="78"/>
        <end position="284"/>
    </location>
</feature>
<name>A0A9X2S996_9BACL</name>
<dbReference type="InterPro" id="IPR035906">
    <property type="entry name" value="MetI-like_sf"/>
</dbReference>
<evidence type="ECO:0000256" key="3">
    <source>
        <dbReference type="ARBA" id="ARBA00022475"/>
    </source>
</evidence>
<dbReference type="PANTHER" id="PTHR43744:SF9">
    <property type="entry name" value="POLYGALACTURONAN_RHAMNOGALACTURONAN TRANSPORT SYSTEM PERMEASE PROTEIN YTCP"/>
    <property type="match status" value="1"/>
</dbReference>
<dbReference type="CDD" id="cd06261">
    <property type="entry name" value="TM_PBP2"/>
    <property type="match status" value="1"/>
</dbReference>
<feature type="transmembrane region" description="Helical" evidence="7">
    <location>
        <begin position="82"/>
        <end position="102"/>
    </location>
</feature>
<dbReference type="RefSeq" id="WP_257442026.1">
    <property type="nucleotide sequence ID" value="NZ_JANIPJ010000001.1"/>
</dbReference>
<evidence type="ECO:0000313" key="9">
    <source>
        <dbReference type="EMBL" id="MCR2802492.1"/>
    </source>
</evidence>
<evidence type="ECO:0000256" key="5">
    <source>
        <dbReference type="ARBA" id="ARBA00022989"/>
    </source>
</evidence>
<gene>
    <name evidence="9" type="ORF">NQZ67_01235</name>
</gene>
<dbReference type="EMBL" id="JANIPJ010000001">
    <property type="protein sequence ID" value="MCR2802492.1"/>
    <property type="molecule type" value="Genomic_DNA"/>
</dbReference>
<evidence type="ECO:0000256" key="1">
    <source>
        <dbReference type="ARBA" id="ARBA00004651"/>
    </source>
</evidence>
<evidence type="ECO:0000256" key="7">
    <source>
        <dbReference type="RuleBase" id="RU363032"/>
    </source>
</evidence>
<dbReference type="PANTHER" id="PTHR43744">
    <property type="entry name" value="ABC TRANSPORTER PERMEASE PROTEIN MG189-RELATED-RELATED"/>
    <property type="match status" value="1"/>
</dbReference>
<accession>A0A9X2S996</accession>
<feature type="transmembrane region" description="Helical" evidence="7">
    <location>
        <begin position="265"/>
        <end position="284"/>
    </location>
</feature>
<evidence type="ECO:0000313" key="10">
    <source>
        <dbReference type="Proteomes" id="UP001141950"/>
    </source>
</evidence>